<dbReference type="GO" id="GO:0046872">
    <property type="term" value="F:metal ion binding"/>
    <property type="evidence" value="ECO:0007669"/>
    <property type="project" value="InterPro"/>
</dbReference>
<evidence type="ECO:0000256" key="2">
    <source>
        <dbReference type="PROSITE-ProRule" id="PRU00409"/>
    </source>
</evidence>
<dbReference type="PROSITE" id="PS50975">
    <property type="entry name" value="ATP_GRASP"/>
    <property type="match status" value="1"/>
</dbReference>
<dbReference type="Proteomes" id="UP000284006">
    <property type="component" value="Unassembled WGS sequence"/>
</dbReference>
<accession>A0A418Y5N0</accession>
<dbReference type="InterPro" id="IPR016102">
    <property type="entry name" value="Succinyl-CoA_synth-like"/>
</dbReference>
<gene>
    <name evidence="4" type="ORF">D3872_05860</name>
</gene>
<dbReference type="Gene3D" id="3.30.1490.20">
    <property type="entry name" value="ATP-grasp fold, A domain"/>
    <property type="match status" value="1"/>
</dbReference>
<dbReference type="PANTHER" id="PTHR42793">
    <property type="entry name" value="COA BINDING DOMAIN CONTAINING PROTEIN"/>
    <property type="match status" value="1"/>
</dbReference>
<dbReference type="InterPro" id="IPR011761">
    <property type="entry name" value="ATP-grasp"/>
</dbReference>
<reference evidence="4 5" key="1">
    <citation type="submission" date="2018-09" db="EMBL/GenBank/DDBJ databases">
        <authorList>
            <person name="Zhu H."/>
        </authorList>
    </citation>
    <scope>NUCLEOTIDE SEQUENCE [LARGE SCALE GENOMIC DNA]</scope>
    <source>
        <strain evidence="4 5">K1S02-61</strain>
    </source>
</reference>
<dbReference type="Pfam" id="PF13607">
    <property type="entry name" value="Succ_CoA_lig"/>
    <property type="match status" value="1"/>
</dbReference>
<evidence type="ECO:0000313" key="4">
    <source>
        <dbReference type="EMBL" id="RJG22071.1"/>
    </source>
</evidence>
<dbReference type="Pfam" id="PF13549">
    <property type="entry name" value="ATP-grasp_5"/>
    <property type="match status" value="1"/>
</dbReference>
<dbReference type="InterPro" id="IPR003781">
    <property type="entry name" value="CoA-bd"/>
</dbReference>
<protein>
    <submittedName>
        <fullName evidence="4">CoA-binding protein</fullName>
    </submittedName>
</protein>
<dbReference type="RefSeq" id="WP_119809903.1">
    <property type="nucleotide sequence ID" value="NZ_QYUP01000063.1"/>
</dbReference>
<keyword evidence="2" id="KW-0547">Nucleotide-binding</keyword>
<dbReference type="Gene3D" id="3.40.50.261">
    <property type="entry name" value="Succinyl-CoA synthetase domains"/>
    <property type="match status" value="2"/>
</dbReference>
<comment type="similarity">
    <text evidence="1">In the N-terminal section; belongs to the acetate CoA ligase alpha subunit family.</text>
</comment>
<dbReference type="SMART" id="SM00881">
    <property type="entry name" value="CoA_binding"/>
    <property type="match status" value="1"/>
</dbReference>
<proteinExistence type="inferred from homology"/>
<keyword evidence="2" id="KW-0067">ATP-binding</keyword>
<dbReference type="OrthoDB" id="9807426at2"/>
<dbReference type="Gene3D" id="3.40.50.720">
    <property type="entry name" value="NAD(P)-binding Rossmann-like Domain"/>
    <property type="match status" value="1"/>
</dbReference>
<dbReference type="InterPro" id="IPR013815">
    <property type="entry name" value="ATP_grasp_subdomain_1"/>
</dbReference>
<sequence>MNNHQAPITQASLGRLLRPRSIALIGVSAEPGSAGGAVLSNLERFGYQGNIHLVSRTQKEVHGRPCVASVDDLPHGVDVAVLGVPQAAILGTLESCAARGVGAALVFASGFAETDAAGKAAQLELATVAGRNNLPVLGPNCLGFVNYIDNVPLTFEAVPPTKGAAGVAVLAQSGAMAANIRMALVSRGCPVAYAISTGNEAVVAVEDLLEWLIDDPHTHAISLLVEQIRNPERFLALAEKAMSHGKPLVMLHPGRSERARDAAMSHTGAMAGNYSIMAVLAAASGVVHVDTLDELFDVTLLLNRFPSGAAGGTAILTNSGACKGVALDFAEAIGLELPLLAPETVSSLQALLPAFASAENPLDITTAGMKDASLFGTTAMTLLDDPGVGSLVVTVMGGSPGQQLAKANALVPCLSKSTKPAVIAYMGDDSPLAEGLSDVMRAGAVPFFRSPERAMRAMRALANYWRVAQTMGSREAGPQVPAAEFPRRGLLAEYQAKALLAPLGLAMPRGGLAKTVNEAIDIAREIGYPVVMKAQAPELPHKSDVGGVAIKIADAAGVRDAWERIRTSVLRARPELELDGLLVESMAPSGLEMVVGARRDPEWGAVVLIGLGGIWIETLKDFRLIPVAASRQQVLAEIEKLRGAALLHGTRGAPALDIEALADSIMLLAAVMRANPELVEIDINPLVVFEAGKGVLALDALMVTRS</sequence>
<dbReference type="EMBL" id="QYUP01000063">
    <property type="protein sequence ID" value="RJG22071.1"/>
    <property type="molecule type" value="Genomic_DNA"/>
</dbReference>
<dbReference type="Gene3D" id="3.30.470.20">
    <property type="entry name" value="ATP-grasp fold, B domain"/>
    <property type="match status" value="1"/>
</dbReference>
<dbReference type="FunFam" id="3.30.1490.20:FF:000020">
    <property type="entry name" value="Protein lysine acetyltransferase"/>
    <property type="match status" value="1"/>
</dbReference>
<keyword evidence="5" id="KW-1185">Reference proteome</keyword>
<dbReference type="SUPFAM" id="SSF56059">
    <property type="entry name" value="Glutathione synthetase ATP-binding domain-like"/>
    <property type="match status" value="1"/>
</dbReference>
<dbReference type="SUPFAM" id="SSF51735">
    <property type="entry name" value="NAD(P)-binding Rossmann-fold domains"/>
    <property type="match status" value="1"/>
</dbReference>
<dbReference type="InterPro" id="IPR036291">
    <property type="entry name" value="NAD(P)-bd_dom_sf"/>
</dbReference>
<organism evidence="4 5">
    <name type="scientific">Massilia cavernae</name>
    <dbReference type="NCBI Taxonomy" id="2320864"/>
    <lineage>
        <taxon>Bacteria</taxon>
        <taxon>Pseudomonadati</taxon>
        <taxon>Pseudomonadota</taxon>
        <taxon>Betaproteobacteria</taxon>
        <taxon>Burkholderiales</taxon>
        <taxon>Oxalobacteraceae</taxon>
        <taxon>Telluria group</taxon>
        <taxon>Massilia</taxon>
    </lineage>
</organism>
<feature type="domain" description="ATP-grasp" evidence="3">
    <location>
        <begin position="497"/>
        <end position="704"/>
    </location>
</feature>
<dbReference type="SUPFAM" id="SSF52210">
    <property type="entry name" value="Succinyl-CoA synthetase domains"/>
    <property type="match status" value="2"/>
</dbReference>
<comment type="caution">
    <text evidence="4">The sequence shown here is derived from an EMBL/GenBank/DDBJ whole genome shotgun (WGS) entry which is preliminary data.</text>
</comment>
<evidence type="ECO:0000256" key="1">
    <source>
        <dbReference type="ARBA" id="ARBA00060888"/>
    </source>
</evidence>
<dbReference type="AlphaFoldDB" id="A0A418Y5N0"/>
<name>A0A418Y5N0_9BURK</name>
<evidence type="ECO:0000259" key="3">
    <source>
        <dbReference type="PROSITE" id="PS50975"/>
    </source>
</evidence>
<dbReference type="InterPro" id="IPR032875">
    <property type="entry name" value="Succ_CoA_lig_flav_dom"/>
</dbReference>
<dbReference type="GO" id="GO:0005524">
    <property type="term" value="F:ATP binding"/>
    <property type="evidence" value="ECO:0007669"/>
    <property type="project" value="UniProtKB-UniRule"/>
</dbReference>
<dbReference type="PANTHER" id="PTHR42793:SF1">
    <property type="entry name" value="PEPTIDYL-LYSINE N-ACETYLTRANSFERASE PATZ"/>
    <property type="match status" value="1"/>
</dbReference>
<evidence type="ECO:0000313" key="5">
    <source>
        <dbReference type="Proteomes" id="UP000284006"/>
    </source>
</evidence>
<dbReference type="Pfam" id="PF13380">
    <property type="entry name" value="CoA_binding_2"/>
    <property type="match status" value="1"/>
</dbReference>